<keyword evidence="6" id="KW-0997">Cell inner membrane</keyword>
<dbReference type="InterPro" id="IPR022792">
    <property type="entry name" value="T2SS_protein-GspN"/>
</dbReference>
<keyword evidence="8" id="KW-0653">Protein transport</keyword>
<evidence type="ECO:0000256" key="9">
    <source>
        <dbReference type="ARBA" id="ARBA00023136"/>
    </source>
</evidence>
<comment type="similarity">
    <text evidence="2">Belongs to the GSP N family.</text>
</comment>
<organism evidence="11 12">
    <name type="scientific">Pseudohongiella spirulinae</name>
    <dbReference type="NCBI Taxonomy" id="1249552"/>
    <lineage>
        <taxon>Bacteria</taxon>
        <taxon>Pseudomonadati</taxon>
        <taxon>Pseudomonadota</taxon>
        <taxon>Gammaproteobacteria</taxon>
        <taxon>Pseudomonadales</taxon>
        <taxon>Pseudohongiellaceae</taxon>
        <taxon>Pseudohongiella</taxon>
    </lineage>
</organism>
<evidence type="ECO:0000256" key="5">
    <source>
        <dbReference type="ARBA" id="ARBA00022475"/>
    </source>
</evidence>
<evidence type="ECO:0000313" key="12">
    <source>
        <dbReference type="Proteomes" id="UP000065641"/>
    </source>
</evidence>
<comment type="subcellular location">
    <subcellularLocation>
        <location evidence="1">Cell inner membrane</location>
    </subcellularLocation>
</comment>
<keyword evidence="9" id="KW-0472">Membrane</keyword>
<name>A0A0S2KFY1_9GAMM</name>
<evidence type="ECO:0000256" key="7">
    <source>
        <dbReference type="ARBA" id="ARBA00022692"/>
    </source>
</evidence>
<evidence type="ECO:0000256" key="8">
    <source>
        <dbReference type="ARBA" id="ARBA00022927"/>
    </source>
</evidence>
<dbReference type="Pfam" id="PF01203">
    <property type="entry name" value="T2SSN"/>
    <property type="match status" value="1"/>
</dbReference>
<evidence type="ECO:0000256" key="1">
    <source>
        <dbReference type="ARBA" id="ARBA00004533"/>
    </source>
</evidence>
<keyword evidence="5" id="KW-1003">Cell membrane</keyword>
<gene>
    <name evidence="11" type="ORF">PS2015_2388</name>
</gene>
<evidence type="ECO:0000313" key="11">
    <source>
        <dbReference type="EMBL" id="ALO47022.1"/>
    </source>
</evidence>
<evidence type="ECO:0000256" key="4">
    <source>
        <dbReference type="ARBA" id="ARBA00022448"/>
    </source>
</evidence>
<evidence type="ECO:0000256" key="3">
    <source>
        <dbReference type="ARBA" id="ARBA00021563"/>
    </source>
</evidence>
<evidence type="ECO:0000256" key="6">
    <source>
        <dbReference type="ARBA" id="ARBA00022519"/>
    </source>
</evidence>
<evidence type="ECO:0000256" key="10">
    <source>
        <dbReference type="ARBA" id="ARBA00030772"/>
    </source>
</evidence>
<keyword evidence="4" id="KW-0813">Transport</keyword>
<evidence type="ECO:0000256" key="2">
    <source>
        <dbReference type="ARBA" id="ARBA00007208"/>
    </source>
</evidence>
<dbReference type="KEGG" id="pspi:PS2015_2388"/>
<dbReference type="STRING" id="1249552.PS2015_2388"/>
<dbReference type="GO" id="GO:0015628">
    <property type="term" value="P:protein secretion by the type II secretion system"/>
    <property type="evidence" value="ECO:0007669"/>
    <property type="project" value="InterPro"/>
</dbReference>
<protein>
    <recommendedName>
        <fullName evidence="3">Type II secretion system protein N</fullName>
    </recommendedName>
    <alternativeName>
        <fullName evidence="10">General secretion pathway protein N</fullName>
    </alternativeName>
</protein>
<keyword evidence="12" id="KW-1185">Reference proteome</keyword>
<dbReference type="GO" id="GO:0005886">
    <property type="term" value="C:plasma membrane"/>
    <property type="evidence" value="ECO:0007669"/>
    <property type="project" value="UniProtKB-SubCell"/>
</dbReference>
<dbReference type="RefSeq" id="WP_169792311.1">
    <property type="nucleotide sequence ID" value="NZ_CP013189.1"/>
</dbReference>
<proteinExistence type="inferred from homology"/>
<dbReference type="AlphaFoldDB" id="A0A0S2KFY1"/>
<dbReference type="Proteomes" id="UP000065641">
    <property type="component" value="Chromosome"/>
</dbReference>
<reference evidence="11 12" key="1">
    <citation type="submission" date="2015-11" db="EMBL/GenBank/DDBJ databases">
        <authorList>
            <person name="Zhang Y."/>
            <person name="Guo Z."/>
        </authorList>
    </citation>
    <scope>NUCLEOTIDE SEQUENCE [LARGE SCALE GENOMIC DNA]</scope>
    <source>
        <strain evidence="11 12">KCTC 32221</strain>
    </source>
</reference>
<accession>A0A0S2KFY1</accession>
<keyword evidence="7" id="KW-0812">Transmembrane</keyword>
<dbReference type="GO" id="GO:0015627">
    <property type="term" value="C:type II protein secretion system complex"/>
    <property type="evidence" value="ECO:0007669"/>
    <property type="project" value="InterPro"/>
</dbReference>
<dbReference type="EMBL" id="CP013189">
    <property type="protein sequence ID" value="ALO47022.1"/>
    <property type="molecule type" value="Genomic_DNA"/>
</dbReference>
<sequence>MRIRSLVLIVLLLSLAWIVWLAPATLLAMVSNRAGVHLVNLQGSIWQGQAALALIDGHGLRLQAQRLRWQVDPLSLLGGQLCMQFTAMLPAPALPVHGMDGRVCVGSHGRLSLTDTQLELPASQAIRESSMRVSGDISLEIQRLETDADQKLVALQGRGLWSDASMTVSSGYDSSRLIIGSAAIQLSTLDGLEMLITADNHHETDADLFELQISAPLRQPQNYAVQKLVLGEELITDTP</sequence>